<dbReference type="Pfam" id="PF00254">
    <property type="entry name" value="FKBP_C"/>
    <property type="match status" value="1"/>
</dbReference>
<keyword evidence="8 12" id="KW-0413">Isomerase</keyword>
<evidence type="ECO:0000256" key="13">
    <source>
        <dbReference type="PROSITE-ProRule" id="PRU00277"/>
    </source>
</evidence>
<evidence type="ECO:0000256" key="4">
    <source>
        <dbReference type="ARBA" id="ARBA00016902"/>
    </source>
</evidence>
<dbReference type="SUPFAM" id="SSF54534">
    <property type="entry name" value="FKBP-like"/>
    <property type="match status" value="1"/>
</dbReference>
<feature type="domain" description="PPIase FKBP-type" evidence="16">
    <location>
        <begin position="163"/>
        <end position="245"/>
    </location>
</feature>
<dbReference type="InterPro" id="IPR001179">
    <property type="entry name" value="PPIase_FKBP_dom"/>
</dbReference>
<dbReference type="Gene3D" id="3.10.50.40">
    <property type="match status" value="1"/>
</dbReference>
<dbReference type="GO" id="GO:0043335">
    <property type="term" value="P:protein unfolding"/>
    <property type="evidence" value="ECO:0007669"/>
    <property type="project" value="TreeGrafter"/>
</dbReference>
<comment type="caution">
    <text evidence="17">The sequence shown here is derived from an EMBL/GenBank/DDBJ whole genome shotgun (WGS) entry which is preliminary data.</text>
</comment>
<dbReference type="InterPro" id="IPR046357">
    <property type="entry name" value="PPIase_dom_sf"/>
</dbReference>
<evidence type="ECO:0000256" key="8">
    <source>
        <dbReference type="ARBA" id="ARBA00023235"/>
    </source>
</evidence>
<comment type="subcellular location">
    <subcellularLocation>
        <location evidence="12">Cytoplasm</location>
    </subcellularLocation>
    <text evidence="12">About half TF is bound to the ribosome near the polypeptide exit tunnel while the other half is free in the cytoplasm.</text>
</comment>
<organism evidence="17 18">
    <name type="scientific">Staphylococcus carnosus</name>
    <dbReference type="NCBI Taxonomy" id="1281"/>
    <lineage>
        <taxon>Bacteria</taxon>
        <taxon>Bacillati</taxon>
        <taxon>Bacillota</taxon>
        <taxon>Bacilli</taxon>
        <taxon>Bacillales</taxon>
        <taxon>Staphylococcaceae</taxon>
        <taxon>Staphylococcus</taxon>
    </lineage>
</organism>
<keyword evidence="5 12" id="KW-0132">Cell division</keyword>
<reference evidence="17 18" key="1">
    <citation type="submission" date="2015-03" db="EMBL/GenBank/DDBJ databases">
        <title>Draft Genome Sequence of S. carnosus subsp. utilis LTH 7013, Isolated from South Tirolean Ham.</title>
        <authorList>
            <person name="Mueller A."/>
            <person name="Huptas C."/>
            <person name="Wenning M."/>
            <person name="Weiss A."/>
            <person name="Schmidt H."/>
        </authorList>
    </citation>
    <scope>NUCLEOTIDE SEQUENCE [LARGE SCALE GENOMIC DNA]</scope>
    <source>
        <strain evidence="17 18">LTH7013</strain>
    </source>
</reference>
<keyword evidence="9 12" id="KW-0131">Cell cycle</keyword>
<evidence type="ECO:0000313" key="18">
    <source>
        <dbReference type="Proteomes" id="UP000033530"/>
    </source>
</evidence>
<dbReference type="Pfam" id="PF05697">
    <property type="entry name" value="Trigger_N"/>
    <property type="match status" value="1"/>
</dbReference>
<dbReference type="Gene3D" id="1.10.3120.10">
    <property type="entry name" value="Trigger factor, C-terminal domain"/>
    <property type="match status" value="1"/>
</dbReference>
<keyword evidence="15" id="KW-0175">Coiled coil</keyword>
<evidence type="ECO:0000256" key="1">
    <source>
        <dbReference type="ARBA" id="ARBA00000971"/>
    </source>
</evidence>
<evidence type="ECO:0000256" key="12">
    <source>
        <dbReference type="HAMAP-Rule" id="MF_00303"/>
    </source>
</evidence>
<dbReference type="FunFam" id="3.10.50.40:FF:000001">
    <property type="entry name" value="Trigger factor"/>
    <property type="match status" value="1"/>
</dbReference>
<dbReference type="Pfam" id="PF05698">
    <property type="entry name" value="Trigger_C"/>
    <property type="match status" value="1"/>
</dbReference>
<dbReference type="PANTHER" id="PTHR30560">
    <property type="entry name" value="TRIGGER FACTOR CHAPERONE AND PEPTIDYL-PROLYL CIS/TRANS ISOMERASE"/>
    <property type="match status" value="1"/>
</dbReference>
<dbReference type="RefSeq" id="WP_046099212.1">
    <property type="nucleotide sequence ID" value="NZ_BKAP01000001.1"/>
</dbReference>
<dbReference type="GO" id="GO:0044183">
    <property type="term" value="F:protein folding chaperone"/>
    <property type="evidence" value="ECO:0007669"/>
    <property type="project" value="TreeGrafter"/>
</dbReference>
<dbReference type="HAMAP" id="MF_00303">
    <property type="entry name" value="Trigger_factor_Tig"/>
    <property type="match status" value="1"/>
</dbReference>
<dbReference type="Gene3D" id="3.30.70.1050">
    <property type="entry name" value="Trigger factor ribosome-binding domain"/>
    <property type="match status" value="1"/>
</dbReference>
<dbReference type="GO" id="GO:0051301">
    <property type="term" value="P:cell division"/>
    <property type="evidence" value="ECO:0007669"/>
    <property type="project" value="UniProtKB-KW"/>
</dbReference>
<dbReference type="GO" id="GO:0043022">
    <property type="term" value="F:ribosome binding"/>
    <property type="evidence" value="ECO:0007669"/>
    <property type="project" value="TreeGrafter"/>
</dbReference>
<evidence type="ECO:0000313" key="17">
    <source>
        <dbReference type="EMBL" id="KKB26077.1"/>
    </source>
</evidence>
<comment type="domain">
    <text evidence="12">Consists of 3 domains; the N-terminus binds the ribosome, the middle domain has PPIase activity, while the C-terminus has intrinsic chaperone activity on its own.</text>
</comment>
<dbReference type="EC" id="5.2.1.8" evidence="3 12"/>
<dbReference type="EMBL" id="LAIU01000001">
    <property type="protein sequence ID" value="KKB26077.1"/>
    <property type="molecule type" value="Genomic_DNA"/>
</dbReference>
<keyword evidence="7 12" id="KW-0143">Chaperone</keyword>
<keyword evidence="6 12" id="KW-0697">Rotamase</keyword>
<dbReference type="InterPro" id="IPR008881">
    <property type="entry name" value="Trigger_fac_ribosome-bd_bac"/>
</dbReference>
<dbReference type="InterPro" id="IPR037041">
    <property type="entry name" value="Trigger_fac_C_sf"/>
</dbReference>
<dbReference type="PROSITE" id="PS50059">
    <property type="entry name" value="FKBP_PPIASE"/>
    <property type="match status" value="1"/>
</dbReference>
<accession>A0AAJ0JRP3</accession>
<evidence type="ECO:0000256" key="10">
    <source>
        <dbReference type="ARBA" id="ARBA00024849"/>
    </source>
</evidence>
<protein>
    <recommendedName>
        <fullName evidence="4 12">Trigger factor</fullName>
        <shortName evidence="12">TF</shortName>
        <ecNumber evidence="3 12">5.2.1.8</ecNumber>
    </recommendedName>
    <alternativeName>
        <fullName evidence="11 12">PPIase</fullName>
    </alternativeName>
</protein>
<evidence type="ECO:0000256" key="3">
    <source>
        <dbReference type="ARBA" id="ARBA00013194"/>
    </source>
</evidence>
<dbReference type="GO" id="GO:0051083">
    <property type="term" value="P:'de novo' cotranslational protein folding"/>
    <property type="evidence" value="ECO:0007669"/>
    <property type="project" value="TreeGrafter"/>
</dbReference>
<proteinExistence type="inferred from homology"/>
<keyword evidence="12" id="KW-0963">Cytoplasm</keyword>
<dbReference type="InterPro" id="IPR027304">
    <property type="entry name" value="Trigger_fact/SurA_dom_sf"/>
</dbReference>
<dbReference type="PIRSF" id="PIRSF003095">
    <property type="entry name" value="Trigger_factor"/>
    <property type="match status" value="1"/>
</dbReference>
<dbReference type="InterPro" id="IPR008880">
    <property type="entry name" value="Trigger_fac_C"/>
</dbReference>
<dbReference type="Proteomes" id="UP000033530">
    <property type="component" value="Unassembled WGS sequence"/>
</dbReference>
<evidence type="ECO:0000256" key="2">
    <source>
        <dbReference type="ARBA" id="ARBA00005464"/>
    </source>
</evidence>
<evidence type="ECO:0000256" key="14">
    <source>
        <dbReference type="RuleBase" id="RU003914"/>
    </source>
</evidence>
<dbReference type="SUPFAM" id="SSF109998">
    <property type="entry name" value="Triger factor/SurA peptide-binding domain-like"/>
    <property type="match status" value="1"/>
</dbReference>
<evidence type="ECO:0000256" key="6">
    <source>
        <dbReference type="ARBA" id="ARBA00023110"/>
    </source>
</evidence>
<comment type="catalytic activity">
    <reaction evidence="1 12 13">
        <text>[protein]-peptidylproline (omega=180) = [protein]-peptidylproline (omega=0)</text>
        <dbReference type="Rhea" id="RHEA:16237"/>
        <dbReference type="Rhea" id="RHEA-COMP:10747"/>
        <dbReference type="Rhea" id="RHEA-COMP:10748"/>
        <dbReference type="ChEBI" id="CHEBI:83833"/>
        <dbReference type="ChEBI" id="CHEBI:83834"/>
        <dbReference type="EC" id="5.2.1.8"/>
    </reaction>
</comment>
<evidence type="ECO:0000256" key="9">
    <source>
        <dbReference type="ARBA" id="ARBA00023306"/>
    </source>
</evidence>
<evidence type="ECO:0000259" key="16">
    <source>
        <dbReference type="PROSITE" id="PS50059"/>
    </source>
</evidence>
<dbReference type="GO" id="GO:0005737">
    <property type="term" value="C:cytoplasm"/>
    <property type="evidence" value="ECO:0007669"/>
    <property type="project" value="UniProtKB-SubCell"/>
</dbReference>
<evidence type="ECO:0000256" key="11">
    <source>
        <dbReference type="ARBA" id="ARBA00029986"/>
    </source>
</evidence>
<evidence type="ECO:0000256" key="5">
    <source>
        <dbReference type="ARBA" id="ARBA00022618"/>
    </source>
</evidence>
<sequence>MTATWEKKEGNQGVLSVTVPAKKVDQAIDQAFKKVVKQVNIPGFRKGKVPRQIFEQRFGVEALYQDAVDILLPEAYGEAIEETGIKPVDQPEIEVNQIEKGKDLKFDATVTVQPEVKLGEYKGLEIEKQNADLTDEELQEAIDHSLGHLAEMVIKEDGSVEEGDTVNIDFDGYVDGEQFEGGQAESYDLEIGSGMFIPGFEEQLVGLKTGDEKDVKVTFPEEYHAEELAGKEATFKVKINEIKYKNVPELDDEIANELDSDADNVEEYKENLRKRLSEEKKVNAENAEKEEAINKAVNNAEVDIPEAMINNELDRMMQEFAQRIQQSGLNLETYFQISGQDESQLREQMKDDAEERVKTNLTLNAIANAEEVEATEEDIDKELEAMSTQFNISVEDIKKTLGSTDIVKDDVRVKKVIDLLLDDAKLVEPSEDAEEESEDK</sequence>
<evidence type="ECO:0000256" key="7">
    <source>
        <dbReference type="ARBA" id="ARBA00023186"/>
    </source>
</evidence>
<dbReference type="GO" id="GO:0015031">
    <property type="term" value="P:protein transport"/>
    <property type="evidence" value="ECO:0007669"/>
    <property type="project" value="UniProtKB-UniRule"/>
</dbReference>
<dbReference type="SUPFAM" id="SSF102735">
    <property type="entry name" value="Trigger factor ribosome-binding domain"/>
    <property type="match status" value="1"/>
</dbReference>
<feature type="coiled-coil region" evidence="15">
    <location>
        <begin position="255"/>
        <end position="299"/>
    </location>
</feature>
<name>A0AAJ0JRP3_STACA</name>
<gene>
    <name evidence="12 17" type="primary">tig</name>
    <name evidence="17" type="ORF">VV61_00905</name>
</gene>
<dbReference type="InterPro" id="IPR036611">
    <property type="entry name" value="Trigger_fac_ribosome-bd_sf"/>
</dbReference>
<comment type="similarity">
    <text evidence="2 12 14">Belongs to the FKBP-type PPIase family. Tig subfamily.</text>
</comment>
<dbReference type="AlphaFoldDB" id="A0AAJ0JRP3"/>
<dbReference type="InterPro" id="IPR005215">
    <property type="entry name" value="Trig_fac"/>
</dbReference>
<dbReference type="PANTHER" id="PTHR30560:SF3">
    <property type="entry name" value="TRIGGER FACTOR-LIKE PROTEIN TIG, CHLOROPLASTIC"/>
    <property type="match status" value="1"/>
</dbReference>
<dbReference type="GO" id="GO:0003755">
    <property type="term" value="F:peptidyl-prolyl cis-trans isomerase activity"/>
    <property type="evidence" value="ECO:0007669"/>
    <property type="project" value="UniProtKB-UniRule"/>
</dbReference>
<comment type="function">
    <text evidence="10 12">Involved in protein export. Acts as a chaperone by maintaining the newly synthesized protein in an open conformation. Functions as a peptidyl-prolyl cis-trans isomerase.</text>
</comment>
<dbReference type="NCBIfam" id="TIGR00115">
    <property type="entry name" value="tig"/>
    <property type="match status" value="1"/>
</dbReference>
<evidence type="ECO:0000256" key="15">
    <source>
        <dbReference type="SAM" id="Coils"/>
    </source>
</evidence>